<evidence type="ECO:0000256" key="6">
    <source>
        <dbReference type="SAM" id="Phobius"/>
    </source>
</evidence>
<organism evidence="7 8">
    <name type="scientific">Sphaerosporella brunnea</name>
    <dbReference type="NCBI Taxonomy" id="1250544"/>
    <lineage>
        <taxon>Eukaryota</taxon>
        <taxon>Fungi</taxon>
        <taxon>Dikarya</taxon>
        <taxon>Ascomycota</taxon>
        <taxon>Pezizomycotina</taxon>
        <taxon>Pezizomycetes</taxon>
        <taxon>Pezizales</taxon>
        <taxon>Pyronemataceae</taxon>
        <taxon>Sphaerosporella</taxon>
    </lineage>
</organism>
<evidence type="ECO:0000313" key="7">
    <source>
        <dbReference type="EMBL" id="KAA8905466.1"/>
    </source>
</evidence>
<dbReference type="FunCoup" id="A0A5J5EW71">
    <property type="interactions" value="88"/>
</dbReference>
<dbReference type="InterPro" id="IPR005349">
    <property type="entry name" value="TMEM14"/>
</dbReference>
<feature type="transmembrane region" description="Helical" evidence="6">
    <location>
        <begin position="80"/>
        <end position="97"/>
    </location>
</feature>
<reference evidence="7 8" key="1">
    <citation type="submission" date="2019-09" db="EMBL/GenBank/DDBJ databases">
        <title>Draft genome of the ectomycorrhizal ascomycete Sphaerosporella brunnea.</title>
        <authorList>
            <consortium name="DOE Joint Genome Institute"/>
            <person name="Benucci G.M."/>
            <person name="Marozzi G."/>
            <person name="Antonielli L."/>
            <person name="Sanchez S."/>
            <person name="Marco P."/>
            <person name="Wang X."/>
            <person name="Falini L.B."/>
            <person name="Barry K."/>
            <person name="Haridas S."/>
            <person name="Lipzen A."/>
            <person name="Labutti K."/>
            <person name="Grigoriev I.V."/>
            <person name="Murat C."/>
            <person name="Martin F."/>
            <person name="Albertini E."/>
            <person name="Donnini D."/>
            <person name="Bonito G."/>
        </authorList>
    </citation>
    <scope>NUCLEOTIDE SEQUENCE [LARGE SCALE GENOMIC DNA]</scope>
    <source>
        <strain evidence="7 8">Sb_GMNB300</strain>
    </source>
</reference>
<dbReference type="AlphaFoldDB" id="A0A5J5EW71"/>
<dbReference type="InParanoid" id="A0A5J5EW71"/>
<keyword evidence="5 6" id="KW-0472">Membrane</keyword>
<dbReference type="Pfam" id="PF03647">
    <property type="entry name" value="Tmemb_14"/>
    <property type="match status" value="1"/>
</dbReference>
<dbReference type="Gene3D" id="1.10.10.1740">
    <property type="entry name" value="Transmembrane protein 14-like"/>
    <property type="match status" value="1"/>
</dbReference>
<comment type="similarity">
    <text evidence="2">Belongs to the TMEM14 family.</text>
</comment>
<evidence type="ECO:0000256" key="5">
    <source>
        <dbReference type="ARBA" id="ARBA00023136"/>
    </source>
</evidence>
<evidence type="ECO:0000256" key="3">
    <source>
        <dbReference type="ARBA" id="ARBA00022692"/>
    </source>
</evidence>
<sequence length="109" mass="11224">MSDIPAFILGCLCAFGGTMGYLRTGSVPSIAAGLTVGALYNYGGYRIRHNQAYGVETALLASLILAGSSFPRALKTQKPLPIGLSVLAAYGLFYYGAQWSRGGGGGGGR</sequence>
<keyword evidence="3 6" id="KW-0812">Transmembrane</keyword>
<keyword evidence="8" id="KW-1185">Reference proteome</keyword>
<proteinExistence type="inferred from homology"/>
<dbReference type="InterPro" id="IPR044890">
    <property type="entry name" value="TMEM14_sf"/>
</dbReference>
<dbReference type="EMBL" id="VXIS01000099">
    <property type="protein sequence ID" value="KAA8905466.1"/>
    <property type="molecule type" value="Genomic_DNA"/>
</dbReference>
<name>A0A5J5EW71_9PEZI</name>
<dbReference type="PANTHER" id="PTHR12668:SF15">
    <property type="entry name" value="UPF0136 DOMAIN PROTEIN (AFU_ORTHOLOGUE AFUA_1G03720)"/>
    <property type="match status" value="1"/>
</dbReference>
<keyword evidence="4 6" id="KW-1133">Transmembrane helix</keyword>
<dbReference type="Proteomes" id="UP000326924">
    <property type="component" value="Unassembled WGS sequence"/>
</dbReference>
<evidence type="ECO:0000313" key="8">
    <source>
        <dbReference type="Proteomes" id="UP000326924"/>
    </source>
</evidence>
<dbReference type="PANTHER" id="PTHR12668">
    <property type="entry name" value="TRANSMEMBRANE PROTEIN 14, 15"/>
    <property type="match status" value="1"/>
</dbReference>
<evidence type="ECO:0000256" key="1">
    <source>
        <dbReference type="ARBA" id="ARBA00004370"/>
    </source>
</evidence>
<dbReference type="OrthoDB" id="5620at2759"/>
<accession>A0A5J5EW71</accession>
<evidence type="ECO:0000256" key="2">
    <source>
        <dbReference type="ARBA" id="ARBA00007590"/>
    </source>
</evidence>
<evidence type="ECO:0000256" key="4">
    <source>
        <dbReference type="ARBA" id="ARBA00022989"/>
    </source>
</evidence>
<comment type="caution">
    <text evidence="7">The sequence shown here is derived from an EMBL/GenBank/DDBJ whole genome shotgun (WGS) entry which is preliminary data.</text>
</comment>
<dbReference type="GO" id="GO:0016020">
    <property type="term" value="C:membrane"/>
    <property type="evidence" value="ECO:0007669"/>
    <property type="project" value="UniProtKB-SubCell"/>
</dbReference>
<comment type="subcellular location">
    <subcellularLocation>
        <location evidence="1">Membrane</location>
    </subcellularLocation>
</comment>
<gene>
    <name evidence="7" type="ORF">FN846DRAFT_950598</name>
</gene>
<protein>
    <submittedName>
        <fullName evidence="7">Transmembrane proteins 14C-domain-containing protein</fullName>
    </submittedName>
</protein>